<feature type="compositionally biased region" description="Low complexity" evidence="1">
    <location>
        <begin position="313"/>
        <end position="337"/>
    </location>
</feature>
<feature type="non-terminal residue" evidence="2">
    <location>
        <position position="1"/>
    </location>
</feature>
<feature type="region of interest" description="Disordered" evidence="1">
    <location>
        <begin position="138"/>
        <end position="176"/>
    </location>
</feature>
<keyword evidence="3" id="KW-1185">Reference proteome</keyword>
<protein>
    <submittedName>
        <fullName evidence="2">Uncharacterized protein</fullName>
    </submittedName>
</protein>
<accession>A0A8J4B9I7</accession>
<name>A0A8J4B9I7_9CHLO</name>
<feature type="compositionally biased region" description="Polar residues" evidence="1">
    <location>
        <begin position="161"/>
        <end position="172"/>
    </location>
</feature>
<evidence type="ECO:0000313" key="2">
    <source>
        <dbReference type="EMBL" id="GIL56283.1"/>
    </source>
</evidence>
<feature type="compositionally biased region" description="Basic and acidic residues" evidence="1">
    <location>
        <begin position="426"/>
        <end position="439"/>
    </location>
</feature>
<feature type="compositionally biased region" description="Low complexity" evidence="1">
    <location>
        <begin position="480"/>
        <end position="489"/>
    </location>
</feature>
<feature type="region of interest" description="Disordered" evidence="1">
    <location>
        <begin position="416"/>
        <end position="489"/>
    </location>
</feature>
<evidence type="ECO:0000256" key="1">
    <source>
        <dbReference type="SAM" id="MobiDB-lite"/>
    </source>
</evidence>
<gene>
    <name evidence="2" type="ORF">Vafri_11634</name>
</gene>
<reference evidence="2" key="1">
    <citation type="journal article" date="2021" name="Proc. Natl. Acad. Sci. U.S.A.">
        <title>Three genomes in the algal genus Volvox reveal the fate of a haploid sex-determining region after a transition to homothallism.</title>
        <authorList>
            <person name="Yamamoto K."/>
            <person name="Hamaji T."/>
            <person name="Kawai-Toyooka H."/>
            <person name="Matsuzaki R."/>
            <person name="Takahashi F."/>
            <person name="Nishimura Y."/>
            <person name="Kawachi M."/>
            <person name="Noguchi H."/>
            <person name="Minakuchi Y."/>
            <person name="Umen J.G."/>
            <person name="Toyoda A."/>
            <person name="Nozaki H."/>
        </authorList>
    </citation>
    <scope>NUCLEOTIDE SEQUENCE</scope>
    <source>
        <strain evidence="2">NIES-3780</strain>
    </source>
</reference>
<dbReference type="Proteomes" id="UP000747399">
    <property type="component" value="Unassembled WGS sequence"/>
</dbReference>
<evidence type="ECO:0000313" key="3">
    <source>
        <dbReference type="Proteomes" id="UP000747399"/>
    </source>
</evidence>
<feature type="compositionally biased region" description="Polar residues" evidence="1">
    <location>
        <begin position="375"/>
        <end position="385"/>
    </location>
</feature>
<organism evidence="2 3">
    <name type="scientific">Volvox africanus</name>
    <dbReference type="NCBI Taxonomy" id="51714"/>
    <lineage>
        <taxon>Eukaryota</taxon>
        <taxon>Viridiplantae</taxon>
        <taxon>Chlorophyta</taxon>
        <taxon>core chlorophytes</taxon>
        <taxon>Chlorophyceae</taxon>
        <taxon>CS clade</taxon>
        <taxon>Chlamydomonadales</taxon>
        <taxon>Volvocaceae</taxon>
        <taxon>Volvox</taxon>
    </lineage>
</organism>
<sequence>MIISIIHVGYRTWRWTFAFVVSAQYTTFRIAISALRGIIRLVPRTAYWILSRLGISTKRCRKSNPTINVVVHNQDLPGADISIASTREAIPSQAFEYCVGQSSEGEREPTDAGPEELVKLRLVTNSVGTVHVSVYVPTKHPNQDTTTECDIRRDSSIRNRPPTSSLRSSSICQLPPTDDDVSEIVPQKNESIVMVVTPPLPSAPAAEGPETATTLNASPFGRTIASACPTPQAGVLITTADSVDLDEPDEKSKGCDCWCWPSHLLKKLRQQQSPTRVLPISVRKRESSIVAERQEALSQPKPSSSREEEEMEPLLLPLTSSTTEPPKAQQPSAAQQQGRKEQQPVSLPTLKMQTSTGTASLQDDEKRQILPLTSHPVSCKSSSLISDGPSDMPCYQQANDDDERLLEANQDKLAVGRTRTPQLAEEPTKSTEIPVKRVDSQMWELEESSEVPVQRPMSSSPPPSAQPAAGGDELKEEQKSSAASSSAAE</sequence>
<dbReference type="AlphaFoldDB" id="A0A8J4B9I7"/>
<feature type="compositionally biased region" description="Basic and acidic residues" evidence="1">
    <location>
        <begin position="286"/>
        <end position="295"/>
    </location>
</feature>
<feature type="compositionally biased region" description="Polar residues" evidence="1">
    <location>
        <begin position="343"/>
        <end position="361"/>
    </location>
</feature>
<feature type="region of interest" description="Disordered" evidence="1">
    <location>
        <begin position="286"/>
        <end position="399"/>
    </location>
</feature>
<proteinExistence type="predicted"/>
<comment type="caution">
    <text evidence="2">The sequence shown here is derived from an EMBL/GenBank/DDBJ whole genome shotgun (WGS) entry which is preliminary data.</text>
</comment>
<dbReference type="EMBL" id="BNCO01000024">
    <property type="protein sequence ID" value="GIL56283.1"/>
    <property type="molecule type" value="Genomic_DNA"/>
</dbReference>